<feature type="compositionally biased region" description="Low complexity" evidence="1">
    <location>
        <begin position="51"/>
        <end position="61"/>
    </location>
</feature>
<accession>A0ABW5G7J4</accession>
<proteinExistence type="predicted"/>
<dbReference type="RefSeq" id="WP_378270423.1">
    <property type="nucleotide sequence ID" value="NZ_JBHUKR010000022.1"/>
</dbReference>
<name>A0ABW5G7J4_9PSEU</name>
<comment type="caution">
    <text evidence="2">The sequence shown here is derived from an EMBL/GenBank/DDBJ whole genome shotgun (WGS) entry which is preliminary data.</text>
</comment>
<dbReference type="Proteomes" id="UP001597417">
    <property type="component" value="Unassembled WGS sequence"/>
</dbReference>
<evidence type="ECO:0000313" key="2">
    <source>
        <dbReference type="EMBL" id="MFD2421697.1"/>
    </source>
</evidence>
<reference evidence="3" key="1">
    <citation type="journal article" date="2019" name="Int. J. Syst. Evol. Microbiol.">
        <title>The Global Catalogue of Microorganisms (GCM) 10K type strain sequencing project: providing services to taxonomists for standard genome sequencing and annotation.</title>
        <authorList>
            <consortium name="The Broad Institute Genomics Platform"/>
            <consortium name="The Broad Institute Genome Sequencing Center for Infectious Disease"/>
            <person name="Wu L."/>
            <person name="Ma J."/>
        </authorList>
    </citation>
    <scope>NUCLEOTIDE SEQUENCE [LARGE SCALE GENOMIC DNA]</scope>
    <source>
        <strain evidence="3">CGMCC 4.7645</strain>
    </source>
</reference>
<protein>
    <submittedName>
        <fullName evidence="2">Uncharacterized protein</fullName>
    </submittedName>
</protein>
<feature type="region of interest" description="Disordered" evidence="1">
    <location>
        <begin position="26"/>
        <end position="72"/>
    </location>
</feature>
<gene>
    <name evidence="2" type="ORF">ACFSXZ_35730</name>
</gene>
<keyword evidence="3" id="KW-1185">Reference proteome</keyword>
<dbReference type="EMBL" id="JBHUKR010000022">
    <property type="protein sequence ID" value="MFD2421697.1"/>
    <property type="molecule type" value="Genomic_DNA"/>
</dbReference>
<sequence length="72" mass="8049">MLEKIGAKVTQKIAEFREDWAAAQDALDRAEKRRKRREARQSAPSDDDTAIHNTATIAANDVPPHHGGHCHH</sequence>
<organism evidence="2 3">
    <name type="scientific">Amycolatopsis pigmentata</name>
    <dbReference type="NCBI Taxonomy" id="450801"/>
    <lineage>
        <taxon>Bacteria</taxon>
        <taxon>Bacillati</taxon>
        <taxon>Actinomycetota</taxon>
        <taxon>Actinomycetes</taxon>
        <taxon>Pseudonocardiales</taxon>
        <taxon>Pseudonocardiaceae</taxon>
        <taxon>Amycolatopsis</taxon>
    </lineage>
</organism>
<evidence type="ECO:0000313" key="3">
    <source>
        <dbReference type="Proteomes" id="UP001597417"/>
    </source>
</evidence>
<evidence type="ECO:0000256" key="1">
    <source>
        <dbReference type="SAM" id="MobiDB-lite"/>
    </source>
</evidence>